<protein>
    <recommendedName>
        <fullName evidence="2 6">Adenylyl-sulfate kinase</fullName>
        <ecNumber evidence="2 6">2.7.1.25</ecNumber>
    </recommendedName>
    <alternativeName>
        <fullName evidence="6">APS kinase</fullName>
    </alternativeName>
    <alternativeName>
        <fullName evidence="6">ATP adenosine-5'-phosphosulfate 3'-phosphotransferase</fullName>
    </alternativeName>
    <alternativeName>
        <fullName evidence="6">Adenosine-5'-phosphosulfate kinase</fullName>
    </alternativeName>
</protein>
<organism evidence="9 10">
    <name type="scientific">Branchiibius cervicis</name>
    <dbReference type="NCBI Taxonomy" id="908252"/>
    <lineage>
        <taxon>Bacteria</taxon>
        <taxon>Bacillati</taxon>
        <taxon>Actinomycetota</taxon>
        <taxon>Actinomycetes</taxon>
        <taxon>Micrococcales</taxon>
        <taxon>Dermacoccaceae</taxon>
        <taxon>Branchiibius</taxon>
    </lineage>
</organism>
<dbReference type="Proteomes" id="UP001596356">
    <property type="component" value="Unassembled WGS sequence"/>
</dbReference>
<sequence length="187" mass="19765">MSSGITIWLTGLSGAGKSTIAEALADALSSDGVDVQILDGDELRTNLSAGLGFSREDRTTHVTRVGFVAELLSRHGVVSIVPVIAPYADARAAVRAQHESHGTPYAEVYVATSLAECQRRDVKGLYAKAAAGQLRGMTGVDDPYEAPVEPDLTIQTEQMSVPEAVRIIVDRFDLGSPTLVSTAQEIA</sequence>
<dbReference type="PANTHER" id="PTHR42700:SF1">
    <property type="entry name" value="SULFATE ADENYLYLTRANSFERASE"/>
    <property type="match status" value="1"/>
</dbReference>
<feature type="domain" description="APS kinase" evidence="8">
    <location>
        <begin position="4"/>
        <end position="154"/>
    </location>
</feature>
<dbReference type="Pfam" id="PF01583">
    <property type="entry name" value="APS_kinase"/>
    <property type="match status" value="1"/>
</dbReference>
<evidence type="ECO:0000256" key="2">
    <source>
        <dbReference type="ARBA" id="ARBA00012121"/>
    </source>
</evidence>
<keyword evidence="3 6" id="KW-0808">Transferase</keyword>
<dbReference type="HAMAP" id="MF_00065">
    <property type="entry name" value="Adenylyl_sulf_kinase"/>
    <property type="match status" value="1"/>
</dbReference>
<comment type="similarity">
    <text evidence="6 7">Belongs to the APS kinase family.</text>
</comment>
<evidence type="ECO:0000256" key="1">
    <source>
        <dbReference type="ARBA" id="ARBA00001823"/>
    </source>
</evidence>
<dbReference type="RefSeq" id="WP_377822958.1">
    <property type="nucleotide sequence ID" value="NZ_JBHSWJ010000002.1"/>
</dbReference>
<dbReference type="PANTHER" id="PTHR42700">
    <property type="entry name" value="SULFATE ADENYLYLTRANSFERASE"/>
    <property type="match status" value="1"/>
</dbReference>
<comment type="caution">
    <text evidence="6">Lacks conserved residue(s) required for the propagation of feature annotation.</text>
</comment>
<feature type="binding site" evidence="6">
    <location>
        <begin position="11"/>
        <end position="18"/>
    </location>
    <ligand>
        <name>ATP</name>
        <dbReference type="ChEBI" id="CHEBI:30616"/>
    </ligand>
</feature>
<dbReference type="NCBIfam" id="TIGR00455">
    <property type="entry name" value="apsK"/>
    <property type="match status" value="1"/>
</dbReference>
<evidence type="ECO:0000256" key="5">
    <source>
        <dbReference type="ARBA" id="ARBA00022840"/>
    </source>
</evidence>
<dbReference type="GO" id="GO:0004020">
    <property type="term" value="F:adenylylsulfate kinase activity"/>
    <property type="evidence" value="ECO:0007669"/>
    <property type="project" value="UniProtKB-EC"/>
</dbReference>
<dbReference type="EMBL" id="JBHSWJ010000002">
    <property type="protein sequence ID" value="MFC6714502.1"/>
    <property type="molecule type" value="Genomic_DNA"/>
</dbReference>
<evidence type="ECO:0000313" key="9">
    <source>
        <dbReference type="EMBL" id="MFC6714502.1"/>
    </source>
</evidence>
<evidence type="ECO:0000259" key="8">
    <source>
        <dbReference type="Pfam" id="PF01583"/>
    </source>
</evidence>
<dbReference type="InterPro" id="IPR050512">
    <property type="entry name" value="Sulf_AdTrans/APS_kinase"/>
</dbReference>
<dbReference type="EC" id="2.7.1.25" evidence="2 6"/>
<dbReference type="SUPFAM" id="SSF52540">
    <property type="entry name" value="P-loop containing nucleoside triphosphate hydrolases"/>
    <property type="match status" value="1"/>
</dbReference>
<gene>
    <name evidence="6 9" type="primary">cysC</name>
    <name evidence="9" type="ORF">ACFQBT_12015</name>
</gene>
<keyword evidence="5 6" id="KW-0067">ATP-binding</keyword>
<dbReference type="InterPro" id="IPR002891">
    <property type="entry name" value="APS"/>
</dbReference>
<reference evidence="10" key="1">
    <citation type="journal article" date="2019" name="Int. J. Syst. Evol. Microbiol.">
        <title>The Global Catalogue of Microorganisms (GCM) 10K type strain sequencing project: providing services to taxonomists for standard genome sequencing and annotation.</title>
        <authorList>
            <consortium name="The Broad Institute Genomics Platform"/>
            <consortium name="The Broad Institute Genome Sequencing Center for Infectious Disease"/>
            <person name="Wu L."/>
            <person name="Ma J."/>
        </authorList>
    </citation>
    <scope>NUCLEOTIDE SEQUENCE [LARGE SCALE GENOMIC DNA]</scope>
    <source>
        <strain evidence="10">NBRC 106593</strain>
    </source>
</reference>
<evidence type="ECO:0000256" key="3">
    <source>
        <dbReference type="ARBA" id="ARBA00022679"/>
    </source>
</evidence>
<keyword evidence="6" id="KW-0597">Phosphoprotein</keyword>
<evidence type="ECO:0000256" key="7">
    <source>
        <dbReference type="RuleBase" id="RU004347"/>
    </source>
</evidence>
<accession>A0ABW2ATS9</accession>
<keyword evidence="10" id="KW-1185">Reference proteome</keyword>
<dbReference type="InterPro" id="IPR027417">
    <property type="entry name" value="P-loop_NTPase"/>
</dbReference>
<evidence type="ECO:0000256" key="4">
    <source>
        <dbReference type="ARBA" id="ARBA00022741"/>
    </source>
</evidence>
<keyword evidence="6 7" id="KW-0418">Kinase</keyword>
<dbReference type="InterPro" id="IPR059117">
    <property type="entry name" value="APS_kinase_dom"/>
</dbReference>
<evidence type="ECO:0000313" key="10">
    <source>
        <dbReference type="Proteomes" id="UP001596356"/>
    </source>
</evidence>
<name>A0ABW2ATS9_9MICO</name>
<comment type="catalytic activity">
    <reaction evidence="1 6 7">
        <text>adenosine 5'-phosphosulfate + ATP = 3'-phosphoadenylyl sulfate + ADP + H(+)</text>
        <dbReference type="Rhea" id="RHEA:24152"/>
        <dbReference type="ChEBI" id="CHEBI:15378"/>
        <dbReference type="ChEBI" id="CHEBI:30616"/>
        <dbReference type="ChEBI" id="CHEBI:58243"/>
        <dbReference type="ChEBI" id="CHEBI:58339"/>
        <dbReference type="ChEBI" id="CHEBI:456216"/>
        <dbReference type="EC" id="2.7.1.25"/>
    </reaction>
</comment>
<comment type="function">
    <text evidence="6 7">Catalyzes the synthesis of activated sulfate.</text>
</comment>
<keyword evidence="4 6" id="KW-0547">Nucleotide-binding</keyword>
<dbReference type="NCBIfam" id="NF003013">
    <property type="entry name" value="PRK03846.1"/>
    <property type="match status" value="1"/>
</dbReference>
<evidence type="ECO:0000256" key="6">
    <source>
        <dbReference type="HAMAP-Rule" id="MF_00065"/>
    </source>
</evidence>
<comment type="caution">
    <text evidence="9">The sequence shown here is derived from an EMBL/GenBank/DDBJ whole genome shotgun (WGS) entry which is preliminary data.</text>
</comment>
<dbReference type="Gene3D" id="3.40.50.300">
    <property type="entry name" value="P-loop containing nucleotide triphosphate hydrolases"/>
    <property type="match status" value="1"/>
</dbReference>
<dbReference type="CDD" id="cd02027">
    <property type="entry name" value="APSK"/>
    <property type="match status" value="1"/>
</dbReference>
<proteinExistence type="inferred from homology"/>
<comment type="pathway">
    <text evidence="6 7">Sulfur metabolism; hydrogen sulfide biosynthesis; sulfite from sulfate: step 2/3.</text>
</comment>